<dbReference type="RefSeq" id="WP_066598741.1">
    <property type="nucleotide sequence ID" value="NZ_FORY01000014.1"/>
</dbReference>
<feature type="domain" description="Plasmid replication protein C N-terminal" evidence="2">
    <location>
        <begin position="19"/>
        <end position="179"/>
    </location>
</feature>
<dbReference type="InterPro" id="IPR021760">
    <property type="entry name" value="RepC_C"/>
</dbReference>
<dbReference type="STRING" id="576117.SAMN04488138_11456"/>
<proteinExistence type="predicted"/>
<dbReference type="GeneID" id="98666272"/>
<dbReference type="Proteomes" id="UP000183299">
    <property type="component" value="Unassembled WGS sequence"/>
</dbReference>
<dbReference type="InterPro" id="IPR047611">
    <property type="entry name" value="RepABC_RepC"/>
</dbReference>
<reference evidence="4 5" key="1">
    <citation type="submission" date="2016-10" db="EMBL/GenBank/DDBJ databases">
        <authorList>
            <person name="de Groot N.N."/>
        </authorList>
    </citation>
    <scope>NUCLEOTIDE SEQUENCE [LARGE SCALE GENOMIC DNA]</scope>
    <source>
        <strain evidence="4 5">CGMCC 1.8891</strain>
    </source>
</reference>
<evidence type="ECO:0000256" key="1">
    <source>
        <dbReference type="SAM" id="MobiDB-lite"/>
    </source>
</evidence>
<organism evidence="4 5">
    <name type="scientific">Celeribacter halophilus</name>
    <dbReference type="NCBI Taxonomy" id="576117"/>
    <lineage>
        <taxon>Bacteria</taxon>
        <taxon>Pseudomonadati</taxon>
        <taxon>Pseudomonadota</taxon>
        <taxon>Alphaproteobacteria</taxon>
        <taxon>Rhodobacterales</taxon>
        <taxon>Roseobacteraceae</taxon>
        <taxon>Celeribacter</taxon>
    </lineage>
</organism>
<dbReference type="InterPro" id="IPR005090">
    <property type="entry name" value="RepC_N"/>
</dbReference>
<protein>
    <submittedName>
        <fullName evidence="4">Replication initiation protein RepC</fullName>
    </submittedName>
</protein>
<evidence type="ECO:0000313" key="4">
    <source>
        <dbReference type="EMBL" id="SFJ92414.1"/>
    </source>
</evidence>
<evidence type="ECO:0000313" key="5">
    <source>
        <dbReference type="Proteomes" id="UP000183299"/>
    </source>
</evidence>
<dbReference type="NCBIfam" id="NF040974">
    <property type="entry name" value="RepABC_RepC"/>
    <property type="match status" value="1"/>
</dbReference>
<dbReference type="Pfam" id="PF03428">
    <property type="entry name" value="RP-C"/>
    <property type="match status" value="1"/>
</dbReference>
<feature type="region of interest" description="Disordered" evidence="1">
    <location>
        <begin position="231"/>
        <end position="297"/>
    </location>
</feature>
<accession>A0A1I3VAD0</accession>
<name>A0A1I3VAD0_9RHOB</name>
<feature type="compositionally biased region" description="Basic and acidic residues" evidence="1">
    <location>
        <begin position="247"/>
        <end position="261"/>
    </location>
</feature>
<sequence>MDYTPVSPFRRTIDAVLLKHQSRQPSALPPSGVNKWEALRELSAAREHFGLTDRDMTVLQALVSFYQNTILGGNETDMVVHPSNKSICERLNGMPASTMRRHLGHLVLAGVIIRRDSPNGKRYARRFGEDKIVYGFDLSPLALRYTEFCEAAEEVRAEAERFKRLREAVSLMRRDLAALSVYGYEMRPDLSIWDQFSDLAALTARDLRRKLTCDDLDKMYDMLRGALDRARSILEPSETENMSTKESQSEHHYHNSTKDSYDSELPQELGKSAAAEPEQTEPETEEVPVSEDKTPSLPNLPLGLVLRSCREILTYADGSVRHWHEFVGLAERVRPMMGISPSAWEEAKQNMGPAEASVVLAAMLEKISDIRSPGGYLRSLSAKAAVGEFSSGPMVMALMRREAA</sequence>
<dbReference type="Pfam" id="PF11800">
    <property type="entry name" value="RP-C_C"/>
    <property type="match status" value="1"/>
</dbReference>
<dbReference type="EMBL" id="FORY01000014">
    <property type="protein sequence ID" value="SFJ92414.1"/>
    <property type="molecule type" value="Genomic_DNA"/>
</dbReference>
<feature type="compositionally biased region" description="Acidic residues" evidence="1">
    <location>
        <begin position="278"/>
        <end position="289"/>
    </location>
</feature>
<keyword evidence="5" id="KW-1185">Reference proteome</keyword>
<dbReference type="OrthoDB" id="7488837at2"/>
<evidence type="ECO:0000259" key="3">
    <source>
        <dbReference type="Pfam" id="PF11800"/>
    </source>
</evidence>
<gene>
    <name evidence="4" type="ORF">SAMN04488138_11456</name>
</gene>
<evidence type="ECO:0000259" key="2">
    <source>
        <dbReference type="Pfam" id="PF03428"/>
    </source>
</evidence>
<dbReference type="NCBIfam" id="NF010396">
    <property type="entry name" value="PRK13824.1"/>
    <property type="match status" value="1"/>
</dbReference>
<feature type="domain" description="Plasmid replication protein C C-terminal" evidence="3">
    <location>
        <begin position="301"/>
        <end position="400"/>
    </location>
</feature>
<dbReference type="AlphaFoldDB" id="A0A1I3VAD0"/>